<evidence type="ECO:0000313" key="15">
    <source>
        <dbReference type="Proteomes" id="UP001519460"/>
    </source>
</evidence>
<feature type="compositionally biased region" description="Basic and acidic residues" evidence="11">
    <location>
        <begin position="1024"/>
        <end position="1034"/>
    </location>
</feature>
<feature type="compositionally biased region" description="Acidic residues" evidence="11">
    <location>
        <begin position="443"/>
        <end position="452"/>
    </location>
</feature>
<dbReference type="SMART" id="SM00317">
    <property type="entry name" value="SET"/>
    <property type="match status" value="1"/>
</dbReference>
<dbReference type="PROSITE" id="PS50157">
    <property type="entry name" value="ZINC_FINGER_C2H2_2"/>
    <property type="match status" value="4"/>
</dbReference>
<organism evidence="14 15">
    <name type="scientific">Batillaria attramentaria</name>
    <dbReference type="NCBI Taxonomy" id="370345"/>
    <lineage>
        <taxon>Eukaryota</taxon>
        <taxon>Metazoa</taxon>
        <taxon>Spiralia</taxon>
        <taxon>Lophotrochozoa</taxon>
        <taxon>Mollusca</taxon>
        <taxon>Gastropoda</taxon>
        <taxon>Caenogastropoda</taxon>
        <taxon>Sorbeoconcha</taxon>
        <taxon>Cerithioidea</taxon>
        <taxon>Batillariidae</taxon>
        <taxon>Batillaria</taxon>
    </lineage>
</organism>
<feature type="domain" description="C2H2-type" evidence="12">
    <location>
        <begin position="392"/>
        <end position="420"/>
    </location>
</feature>
<feature type="compositionally biased region" description="Low complexity" evidence="11">
    <location>
        <begin position="453"/>
        <end position="466"/>
    </location>
</feature>
<dbReference type="PANTHER" id="PTHR16515:SF49">
    <property type="entry name" value="GASTRULA ZINC FINGER PROTEIN XLCGF49.1-LIKE-RELATED"/>
    <property type="match status" value="1"/>
</dbReference>
<feature type="region of interest" description="Disordered" evidence="11">
    <location>
        <begin position="657"/>
        <end position="714"/>
    </location>
</feature>
<dbReference type="GO" id="GO:0008270">
    <property type="term" value="F:zinc ion binding"/>
    <property type="evidence" value="ECO:0007669"/>
    <property type="project" value="UniProtKB-KW"/>
</dbReference>
<feature type="compositionally biased region" description="Polar residues" evidence="11">
    <location>
        <begin position="1213"/>
        <end position="1232"/>
    </location>
</feature>
<feature type="compositionally biased region" description="Basic residues" evidence="11">
    <location>
        <begin position="296"/>
        <end position="305"/>
    </location>
</feature>
<feature type="region of interest" description="Disordered" evidence="11">
    <location>
        <begin position="2196"/>
        <end position="2292"/>
    </location>
</feature>
<feature type="region of interest" description="Disordered" evidence="11">
    <location>
        <begin position="1062"/>
        <end position="1143"/>
    </location>
</feature>
<feature type="region of interest" description="Disordered" evidence="11">
    <location>
        <begin position="1687"/>
        <end position="1759"/>
    </location>
</feature>
<feature type="region of interest" description="Disordered" evidence="11">
    <location>
        <begin position="1368"/>
        <end position="1418"/>
    </location>
</feature>
<feature type="region of interest" description="Disordered" evidence="11">
    <location>
        <begin position="2757"/>
        <end position="3019"/>
    </location>
</feature>
<evidence type="ECO:0000256" key="7">
    <source>
        <dbReference type="ARBA" id="ARBA00023163"/>
    </source>
</evidence>
<evidence type="ECO:0000256" key="8">
    <source>
        <dbReference type="ARBA" id="ARBA00023242"/>
    </source>
</evidence>
<feature type="compositionally biased region" description="Polar residues" evidence="11">
    <location>
        <begin position="956"/>
        <end position="972"/>
    </location>
</feature>
<dbReference type="InterPro" id="IPR001214">
    <property type="entry name" value="SET_dom"/>
</dbReference>
<accession>A0ABD0K6C5</accession>
<dbReference type="Gene3D" id="2.170.270.10">
    <property type="entry name" value="SET domain"/>
    <property type="match status" value="1"/>
</dbReference>
<evidence type="ECO:0000256" key="6">
    <source>
        <dbReference type="ARBA" id="ARBA00023015"/>
    </source>
</evidence>
<feature type="compositionally biased region" description="Basic and acidic residues" evidence="11">
    <location>
        <begin position="2457"/>
        <end position="2472"/>
    </location>
</feature>
<feature type="compositionally biased region" description="Basic and acidic residues" evidence="11">
    <location>
        <begin position="2589"/>
        <end position="2602"/>
    </location>
</feature>
<dbReference type="GO" id="GO:0005634">
    <property type="term" value="C:nucleus"/>
    <property type="evidence" value="ECO:0007669"/>
    <property type="project" value="UniProtKB-SubCell"/>
</dbReference>
<dbReference type="InterPro" id="IPR050331">
    <property type="entry name" value="Zinc_finger"/>
</dbReference>
<sequence length="3019" mass="329647">MVTMAVSDPPPPHMVTPPCVQLRPSAVTDGALGVWSVHAIAAKKRFGPYAGEVVMEEDVDDKVDFRFAWEVINKETGKLMHVVNATKPEVGNWMRYVNCARFFEEQNIVSVQDGAEVFYEALKDIKPGEELLTWFDPPISRRSRKRRRAGRSVSTPDGDFTPPAAVRQPSSEDAEPSRNGKRRRKKKVDSDMLSLDDDDVLFASSGAHHNRIRMGASSGLRRSSSLPDGKMLPHRKSAALETPRTKTAADVSQSRSASEEKGQKTFASSCQQTNTLFSGPQPSSFAGIQHIPQSKSAHKGAHPKKSISEIVASITAKREAELKHEMMGSESNDSTSMSSTDASRSSSSKSRRHSIVGKAEDMQDASSEFQFLFEIMPVHKVIVRDGKKHVRYVCDACECKYHQAVNLKRHYLRTHVNHKYLSQDDINLCRNIIEAPSASVEADIDPDADEPEASASSSLSDVSASDVKIKTEPGEKEEEEQTASVVSVKAEADETAGVPIKKSKKAERLAKEALLKSKAEPGKMTFSYDGIDGVEDAFRCFLCVQLFPSITRLKHHVEYDAHRSRGDKQFGCERCNQRFRFQHNYLRHVESHGTNFGAFSTACHICGKKFLNEANMRKHLRFHSGRNFPCKYGCVDVVYPNVAELVKHLRAVHPNLPKKSEMTHLGRSSPVGSLSAGGDEQPRKKRGRPKLLVRKKVDNPVPMEPSPELDPDDLDAQEREAWLQSRPEGWVETRGRKPRPGVVGVHCTICKKKFSTYGSMCRHRRSVHRVVKQSSSASVKSEPSPPPTPTEPETSNDIPHEEMVIRHIEATIEQEYRKIDELMEQSRLEEQELEFGFSPPPSPTSFYANVADNIAENLSCYLDGGEVALQNARKHIQVDDYVPLSERPEYREEERVEWTEYNFPPFFMPVDPVIPHPPTPPVQPDTKLSLLMEGERTAAYPTRAVVASESRRASVGQEQGESQAAQPDTKASASREDCKAPSASNGKPLQVTESESVSNPEPTSATSRESSQDSQLVSAAATAGKDDIDTRSRDSVFSQEECPDVQCKTVLEDKTLSCNLSSELTSKEQSEPEITGRNLQAPGKETDQSPDVSVERPVSSSECLGTGSFENGGIETSHSSGDVTAVEPLQSEESDSTSCADKGKEKVENLMQPLSHVVLAPETASVRDAKSTDNCTSAPTSEKTIFMPCHCESDNDPNCPRRHSENKDKFQEFSESVSGHSVQASTVPTQAVSDRESEERDISSLPQHSKSGGQLPSQEQEVQGNENLGIVQQVIEGIIQQVCEKSLHTHPLTCTDASREGQAASTVDGYPKSGDSENTSILRAKSHEPNPESQEVMDRLEMSQESSAQAFLTEKRMPVCVNVGERSVEVEQDQSTRARSASDVSGHVESIPRENFVSQNEGSGDIAHGSGGAAAEEDKMDMTEDHQTEAVTTTCVADDVEMVDGSHTEDTPVVNQPQVDEKDGSFAQGGVQNAAMTVTDSLEMRNETAATTKAAGEVNGGSEVQEDKTTVLQGSDVEVSAVSADAPCKALNHKEGLNGDEEPEKSADHETNTANVTAPMASHGVCPSLLIKPAEHSFQASKVAEAKPTDLNPISLKEVEYLCKGLTHYVRRDLRCPHVTDRSSKSEASTLSDDTLVSNAMGQNRLIGALDLAGKKDKSGETDTMCNILKRSSSDLQKVLTEADLKTVESGAREGMEIQNSGTKSSQKKESDLTSNSCVPGGQDKPAVHTNLFQEDQSSQSSIQSSKNDLDSRNPDYSDSDSELLDLMIELELRKHRERDAIDQDAEQACEDCLRRHKHSILLEAPAKWSAEDFEKIRFGKHGKNGLVYSVCSMCHRYYGGVDFLIRHQWKKHPSIQCSHMDVELGHNLETLFYLQPSTHGILAQSVLLPPEHLNLDTYTCTRCKTSFKQYNRLRAHILNCDPNAPTPPHVRRKKLKQRNRHRFMEKMFSGPSTASSELKYQGKEASLPRKDHTSSSGGKQLGQTAVSKMHSQGSSGKYQLTGSSSKNSVRTPSTNSSRSSTPTKMKSGHNREMMSPSRMSNYSPSSQGSLSPTTGRGRKRRNYELLYNPAAHVRRRETAECLEVHQCRGCGLRCKTLSLLERHARKCSGKEKLQSQRPVMNRFLEAAGSKKHPCHYCPKRFTYLKGVANHYRNNFCRMRLERIARGGLSAEDLKHEADLAESILRQAWNKTENRDHTDVIQGRAHLHDDGTITTTRRRGGWPKGVKRGNKRRRHGWTYIKRRKTDGNGSGESKDGGDGSVSGSVDDDQSGHNTPSTVASTPASSPGSATHAVMSELEARLREPVVKGGAKKMQQGSRQKPLEFSEPFPGSQIARHSDPARKRQAESSKQDTHKMKKSSQSSGSQKHKGKVDQSDLPVIDKMPSDGSPKNERFSPDPEPPTLSPVTPFAPSLGSAQSTENPDDCSSRRSRRKRKARNLKGYEGELLEDLSGSTDAKSTAHSDGKSPKLDSKMVEQTGRAQAGKGGTLSRLAKDMGKAGTMQHFKLYQLKIPNVMQRSAITTVSGSHADEGDKPSTGDFSVTKDPPKPLPPNFLFPPPDPDQMESKDSETTPSELVSFLQAKTVGIPGPKTDKKNKAKGEKNATEPLTVDTTLPTTINNIFKSRKSPQSAANANTLKKIGAYRLEKPSAASATATTASVSHGKPTPAFTPLIPVSSMSMLPPGAMVAVLPTSPILLQTVPSTLSKTPLSSTPPAKVSLATSSALQTAVAEGKVLIALDARNLQMCLSSASIPITNQQPVTSSMKTGTVSVSSKAKAASQHKVNTKSPAPEVKTSAAADKTTTGLSSSLPRPKIDVPNFLFDSKQEKDTDAISKPESAVIPDKEKQTQDSSSVEDCSTVPLTEEKAAAEVKSLKRLKKKPKRGPPPHSPSPGNRIKSMVMMTAPGVHTMLSLDVPTSPNKLSLSPPLPKDKKTPPARKLPKEKRLLPSSDTLGTAGESAAISPAALEEKTDSFGSADESAAISVAAPEEKKDLPSSSRSDSPSDDDVPLSEVAAKVKNCSP</sequence>
<feature type="compositionally biased region" description="Basic and acidic residues" evidence="11">
    <location>
        <begin position="2335"/>
        <end position="2353"/>
    </location>
</feature>
<feature type="region of interest" description="Disordered" evidence="11">
    <location>
        <begin position="443"/>
        <end position="487"/>
    </location>
</feature>
<keyword evidence="6" id="KW-0805">Transcription regulation</keyword>
<feature type="compositionally biased region" description="Pro residues" evidence="11">
    <location>
        <begin position="2546"/>
        <end position="2559"/>
    </location>
</feature>
<feature type="compositionally biased region" description="Low complexity" evidence="11">
    <location>
        <begin position="1737"/>
        <end position="1746"/>
    </location>
</feature>
<feature type="domain" description="C2H2-type" evidence="12">
    <location>
        <begin position="601"/>
        <end position="628"/>
    </location>
</feature>
<feature type="domain" description="C2H2-type" evidence="12">
    <location>
        <begin position="745"/>
        <end position="773"/>
    </location>
</feature>
<dbReference type="InterPro" id="IPR046341">
    <property type="entry name" value="SET_dom_sf"/>
</dbReference>
<protein>
    <submittedName>
        <fullName evidence="14">Uncharacterized protein</fullName>
    </submittedName>
</protein>
<dbReference type="PROSITE" id="PS00028">
    <property type="entry name" value="ZINC_FINGER_C2H2_1"/>
    <property type="match status" value="5"/>
</dbReference>
<feature type="region of interest" description="Disordered" evidence="11">
    <location>
        <begin position="2305"/>
        <end position="2488"/>
    </location>
</feature>
<feature type="compositionally biased region" description="Low complexity" evidence="11">
    <location>
        <begin position="2008"/>
        <end position="2024"/>
    </location>
</feature>
<feature type="region of interest" description="Disordered" evidence="11">
    <location>
        <begin position="1945"/>
        <end position="2063"/>
    </location>
</feature>
<dbReference type="SUPFAM" id="SSF82199">
    <property type="entry name" value="SET domain"/>
    <property type="match status" value="1"/>
</dbReference>
<feature type="compositionally biased region" description="Low complexity" evidence="11">
    <location>
        <begin position="2034"/>
        <end position="2047"/>
    </location>
</feature>
<feature type="compositionally biased region" description="Polar residues" evidence="11">
    <location>
        <begin position="1245"/>
        <end position="1262"/>
    </location>
</feature>
<keyword evidence="10" id="KW-0175">Coiled coil</keyword>
<keyword evidence="3" id="KW-0677">Repeat</keyword>
<evidence type="ECO:0000256" key="5">
    <source>
        <dbReference type="ARBA" id="ARBA00022833"/>
    </source>
</evidence>
<dbReference type="InterPro" id="IPR013087">
    <property type="entry name" value="Znf_C2H2_type"/>
</dbReference>
<feature type="region of interest" description="Disordered" evidence="11">
    <location>
        <begin position="143"/>
        <end position="190"/>
    </location>
</feature>
<feature type="coiled-coil region" evidence="10">
    <location>
        <begin position="805"/>
        <end position="832"/>
    </location>
</feature>
<feature type="region of interest" description="Disordered" evidence="11">
    <location>
        <begin position="324"/>
        <end position="359"/>
    </location>
</feature>
<proteinExistence type="predicted"/>
<feature type="region of interest" description="Disordered" evidence="11">
    <location>
        <begin position="2520"/>
        <end position="2604"/>
    </location>
</feature>
<keyword evidence="2" id="KW-0479">Metal-binding</keyword>
<feature type="region of interest" description="Disordered" evidence="11">
    <location>
        <begin position="941"/>
        <end position="1044"/>
    </location>
</feature>
<dbReference type="EMBL" id="JACVVK020000243">
    <property type="protein sequence ID" value="KAK7482516.1"/>
    <property type="molecule type" value="Genomic_DNA"/>
</dbReference>
<feature type="compositionally biased region" description="Polar residues" evidence="11">
    <location>
        <begin position="265"/>
        <end position="295"/>
    </location>
</feature>
<feature type="compositionally biased region" description="Basic and acidic residues" evidence="11">
    <location>
        <begin position="2821"/>
        <end position="2831"/>
    </location>
</feature>
<feature type="compositionally biased region" description="Low complexity" evidence="11">
    <location>
        <begin position="2767"/>
        <end position="2780"/>
    </location>
</feature>
<feature type="compositionally biased region" description="Basic and acidic residues" evidence="11">
    <location>
        <begin position="1961"/>
        <end position="1974"/>
    </location>
</feature>
<feature type="region of interest" description="Disordered" evidence="11">
    <location>
        <begin position="768"/>
        <end position="798"/>
    </location>
</feature>
<feature type="compositionally biased region" description="Polar residues" evidence="11">
    <location>
        <begin position="1373"/>
        <end position="1383"/>
    </location>
</feature>
<evidence type="ECO:0000256" key="9">
    <source>
        <dbReference type="PROSITE-ProRule" id="PRU00042"/>
    </source>
</evidence>
<feature type="compositionally biased region" description="Low complexity" evidence="11">
    <location>
        <begin position="329"/>
        <end position="348"/>
    </location>
</feature>
<feature type="compositionally biased region" description="Basic residues" evidence="11">
    <location>
        <begin position="2871"/>
        <end position="2882"/>
    </location>
</feature>
<feature type="compositionally biased region" description="Polar residues" evidence="11">
    <location>
        <begin position="2757"/>
        <end position="2766"/>
    </location>
</feature>
<feature type="region of interest" description="Disordered" evidence="11">
    <location>
        <begin position="1299"/>
        <end position="1318"/>
    </location>
</feature>
<feature type="compositionally biased region" description="Basic residues" evidence="11">
    <location>
        <begin position="2427"/>
        <end position="2437"/>
    </location>
</feature>
<reference evidence="14 15" key="1">
    <citation type="journal article" date="2023" name="Sci. Data">
        <title>Genome assembly of the Korean intertidal mud-creeper Batillaria attramentaria.</title>
        <authorList>
            <person name="Patra A.K."/>
            <person name="Ho P.T."/>
            <person name="Jun S."/>
            <person name="Lee S.J."/>
            <person name="Kim Y."/>
            <person name="Won Y.J."/>
        </authorList>
    </citation>
    <scope>NUCLEOTIDE SEQUENCE [LARGE SCALE GENOMIC DNA]</scope>
    <source>
        <strain evidence="14">Wonlab-2016</strain>
    </source>
</reference>
<dbReference type="PROSITE" id="PS50280">
    <property type="entry name" value="SET"/>
    <property type="match status" value="1"/>
</dbReference>
<gene>
    <name evidence="14" type="ORF">BaRGS_00026227</name>
</gene>
<feature type="domain" description="C2H2-type" evidence="12">
    <location>
        <begin position="570"/>
        <end position="592"/>
    </location>
</feature>
<feature type="domain" description="SET" evidence="13">
    <location>
        <begin position="18"/>
        <end position="136"/>
    </location>
</feature>
<evidence type="ECO:0000256" key="11">
    <source>
        <dbReference type="SAM" id="MobiDB-lite"/>
    </source>
</evidence>
<evidence type="ECO:0000259" key="13">
    <source>
        <dbReference type="PROSITE" id="PS50280"/>
    </source>
</evidence>
<feature type="region of interest" description="Disordered" evidence="11">
    <location>
        <begin position="213"/>
        <end position="306"/>
    </location>
</feature>
<feature type="region of interest" description="Disordered" evidence="11">
    <location>
        <begin position="1210"/>
        <end position="1262"/>
    </location>
</feature>
<feature type="compositionally biased region" description="Polar residues" evidence="11">
    <location>
        <begin position="2798"/>
        <end position="2807"/>
    </location>
</feature>
<feature type="compositionally biased region" description="Basic residues" evidence="11">
    <location>
        <begin position="2216"/>
        <end position="2244"/>
    </location>
</feature>
<feature type="compositionally biased region" description="Basic and acidic residues" evidence="11">
    <location>
        <begin position="1233"/>
        <end position="1242"/>
    </location>
</feature>
<feature type="compositionally biased region" description="Basic and acidic residues" evidence="11">
    <location>
        <begin position="1687"/>
        <end position="1696"/>
    </location>
</feature>
<dbReference type="PANTHER" id="PTHR16515">
    <property type="entry name" value="PR DOMAIN ZINC FINGER PROTEIN"/>
    <property type="match status" value="1"/>
</dbReference>
<feature type="compositionally biased region" description="Low complexity" evidence="11">
    <location>
        <begin position="2913"/>
        <end position="2922"/>
    </location>
</feature>
<keyword evidence="5" id="KW-0862">Zinc</keyword>
<feature type="compositionally biased region" description="Basic and acidic residues" evidence="11">
    <location>
        <begin position="2860"/>
        <end position="2870"/>
    </location>
</feature>
<name>A0ABD0K6C5_9CAEN</name>
<evidence type="ECO:0000313" key="14">
    <source>
        <dbReference type="EMBL" id="KAK7482516.1"/>
    </source>
</evidence>
<dbReference type="Proteomes" id="UP001519460">
    <property type="component" value="Unassembled WGS sequence"/>
</dbReference>
<evidence type="ECO:0000259" key="12">
    <source>
        <dbReference type="PROSITE" id="PS50157"/>
    </source>
</evidence>
<comment type="subcellular location">
    <subcellularLocation>
        <location evidence="1">Nucleus</location>
    </subcellularLocation>
</comment>
<dbReference type="SMART" id="SM00355">
    <property type="entry name" value="ZnF_C2H2"/>
    <property type="match status" value="10"/>
</dbReference>
<keyword evidence="7" id="KW-0804">Transcription</keyword>
<keyword evidence="4 9" id="KW-0863">Zinc-finger</keyword>
<evidence type="ECO:0000256" key="1">
    <source>
        <dbReference type="ARBA" id="ARBA00004123"/>
    </source>
</evidence>
<comment type="caution">
    <text evidence="14">The sequence shown here is derived from an EMBL/GenBank/DDBJ whole genome shotgun (WGS) entry which is preliminary data.</text>
</comment>
<keyword evidence="15" id="KW-1185">Reference proteome</keyword>
<feature type="compositionally biased region" description="Polar residues" evidence="11">
    <location>
        <begin position="1975"/>
        <end position="2007"/>
    </location>
</feature>
<feature type="region of interest" description="Disordered" evidence="11">
    <location>
        <begin position="1530"/>
        <end position="1550"/>
    </location>
</feature>
<evidence type="ECO:0000256" key="4">
    <source>
        <dbReference type="ARBA" id="ARBA00022771"/>
    </source>
</evidence>
<dbReference type="Gene3D" id="3.30.160.60">
    <property type="entry name" value="Classic Zinc Finger"/>
    <property type="match status" value="2"/>
</dbReference>
<evidence type="ECO:0000256" key="2">
    <source>
        <dbReference type="ARBA" id="ARBA00022723"/>
    </source>
</evidence>
<feature type="compositionally biased region" description="Basic residues" evidence="11">
    <location>
        <begin position="683"/>
        <end position="694"/>
    </location>
</feature>
<feature type="compositionally biased region" description="Low complexity" evidence="11">
    <location>
        <begin position="2274"/>
        <end position="2292"/>
    </location>
</feature>
<keyword evidence="8" id="KW-0539">Nucleus</keyword>
<dbReference type="Pfam" id="PF21549">
    <property type="entry name" value="PRDM2_PR"/>
    <property type="match status" value="1"/>
</dbReference>
<feature type="compositionally biased region" description="Low complexity" evidence="11">
    <location>
        <begin position="215"/>
        <end position="226"/>
    </location>
</feature>
<evidence type="ECO:0000256" key="3">
    <source>
        <dbReference type="ARBA" id="ARBA00022737"/>
    </source>
</evidence>
<feature type="compositionally biased region" description="Polar residues" evidence="11">
    <location>
        <begin position="982"/>
        <end position="1017"/>
    </location>
</feature>
<evidence type="ECO:0000256" key="10">
    <source>
        <dbReference type="SAM" id="Coils"/>
    </source>
</evidence>